<organism evidence="1 2">
    <name type="scientific">Phyllostomus discolor</name>
    <name type="common">pale spear-nosed bat</name>
    <dbReference type="NCBI Taxonomy" id="89673"/>
    <lineage>
        <taxon>Eukaryota</taxon>
        <taxon>Metazoa</taxon>
        <taxon>Chordata</taxon>
        <taxon>Craniata</taxon>
        <taxon>Vertebrata</taxon>
        <taxon>Euteleostomi</taxon>
        <taxon>Mammalia</taxon>
        <taxon>Eutheria</taxon>
        <taxon>Laurasiatheria</taxon>
        <taxon>Chiroptera</taxon>
        <taxon>Yangochiroptera</taxon>
        <taxon>Phyllostomidae</taxon>
        <taxon>Phyllostominae</taxon>
        <taxon>Phyllostomus</taxon>
    </lineage>
</organism>
<dbReference type="AlphaFoldDB" id="A0A834EQ74"/>
<proteinExistence type="predicted"/>
<comment type="caution">
    <text evidence="1">The sequence shown here is derived from an EMBL/GenBank/DDBJ whole genome shotgun (WGS) entry which is preliminary data.</text>
</comment>
<dbReference type="Proteomes" id="UP000664940">
    <property type="component" value="Unassembled WGS sequence"/>
</dbReference>
<sequence length="121" mass="13655">MGWTSSNMTGVLIRDSDRHIHKRPCEDREGDQLQAKERGVQMKSTLPTPPSWTSSLQKLEKSFCCLSPPVHGVCEAVPANYTIFPFLNLKTPAPTLNPQMNRFLFFFFFFGGAEAIQNECS</sequence>
<protein>
    <submittedName>
        <fullName evidence="1">Uncharacterized protein</fullName>
    </submittedName>
</protein>
<gene>
    <name evidence="1" type="ORF">HJG60_009745</name>
</gene>
<accession>A0A834EQ74</accession>
<reference evidence="1 2" key="1">
    <citation type="journal article" date="2020" name="Nature">
        <title>Six reference-quality genomes reveal evolution of bat adaptations.</title>
        <authorList>
            <person name="Jebb D."/>
            <person name="Huang Z."/>
            <person name="Pippel M."/>
            <person name="Hughes G.M."/>
            <person name="Lavrichenko K."/>
            <person name="Devanna P."/>
            <person name="Winkler S."/>
            <person name="Jermiin L.S."/>
            <person name="Skirmuntt E.C."/>
            <person name="Katzourakis A."/>
            <person name="Burkitt-Gray L."/>
            <person name="Ray D.A."/>
            <person name="Sullivan K.A.M."/>
            <person name="Roscito J.G."/>
            <person name="Kirilenko B.M."/>
            <person name="Davalos L.M."/>
            <person name="Corthals A.P."/>
            <person name="Power M.L."/>
            <person name="Jones G."/>
            <person name="Ransome R.D."/>
            <person name="Dechmann D.K.N."/>
            <person name="Locatelli A.G."/>
            <person name="Puechmaille S.J."/>
            <person name="Fedrigo O."/>
            <person name="Jarvis E.D."/>
            <person name="Hiller M."/>
            <person name="Vernes S.C."/>
            <person name="Myers E.W."/>
            <person name="Teeling E.C."/>
        </authorList>
    </citation>
    <scope>NUCLEOTIDE SEQUENCE [LARGE SCALE GENOMIC DNA]</scope>
    <source>
        <strain evidence="1">Bat1K_MPI-CBG_1</strain>
    </source>
</reference>
<dbReference type="EMBL" id="JABVXQ010000002">
    <property type="protein sequence ID" value="KAF6125224.1"/>
    <property type="molecule type" value="Genomic_DNA"/>
</dbReference>
<evidence type="ECO:0000313" key="2">
    <source>
        <dbReference type="Proteomes" id="UP000664940"/>
    </source>
</evidence>
<name>A0A834EQ74_9CHIR</name>
<evidence type="ECO:0000313" key="1">
    <source>
        <dbReference type="EMBL" id="KAF6125224.1"/>
    </source>
</evidence>